<accession>A0AAV2B536</accession>
<organism evidence="1 2">
    <name type="scientific">Larinioides sclopetarius</name>
    <dbReference type="NCBI Taxonomy" id="280406"/>
    <lineage>
        <taxon>Eukaryota</taxon>
        <taxon>Metazoa</taxon>
        <taxon>Ecdysozoa</taxon>
        <taxon>Arthropoda</taxon>
        <taxon>Chelicerata</taxon>
        <taxon>Arachnida</taxon>
        <taxon>Araneae</taxon>
        <taxon>Araneomorphae</taxon>
        <taxon>Entelegynae</taxon>
        <taxon>Araneoidea</taxon>
        <taxon>Araneidae</taxon>
        <taxon>Larinioides</taxon>
    </lineage>
</organism>
<dbReference type="EMBL" id="CAXIEN010000278">
    <property type="protein sequence ID" value="CAL1291232.1"/>
    <property type="molecule type" value="Genomic_DNA"/>
</dbReference>
<keyword evidence="2" id="KW-1185">Reference proteome</keyword>
<dbReference type="AlphaFoldDB" id="A0AAV2B536"/>
<reference evidence="1 2" key="1">
    <citation type="submission" date="2024-04" db="EMBL/GenBank/DDBJ databases">
        <authorList>
            <person name="Rising A."/>
            <person name="Reimegard J."/>
            <person name="Sonavane S."/>
            <person name="Akerstrom W."/>
            <person name="Nylinder S."/>
            <person name="Hedman E."/>
            <person name="Kallberg Y."/>
        </authorList>
    </citation>
    <scope>NUCLEOTIDE SEQUENCE [LARGE SCALE GENOMIC DNA]</scope>
</reference>
<name>A0AAV2B536_9ARAC</name>
<feature type="non-terminal residue" evidence="1">
    <location>
        <position position="55"/>
    </location>
</feature>
<comment type="caution">
    <text evidence="1">The sequence shown here is derived from an EMBL/GenBank/DDBJ whole genome shotgun (WGS) entry which is preliminary data.</text>
</comment>
<gene>
    <name evidence="1" type="ORF">LARSCL_LOCUS16972</name>
</gene>
<sequence length="55" mass="6251">MDKAETMERWFDLCHDAVGVPAATTPERPAAPQILFTVEEGEEEDYLEEEIPDDI</sequence>
<evidence type="ECO:0000313" key="1">
    <source>
        <dbReference type="EMBL" id="CAL1291232.1"/>
    </source>
</evidence>
<protein>
    <submittedName>
        <fullName evidence="1">Uncharacterized protein</fullName>
    </submittedName>
</protein>
<evidence type="ECO:0000313" key="2">
    <source>
        <dbReference type="Proteomes" id="UP001497382"/>
    </source>
</evidence>
<dbReference type="Proteomes" id="UP001497382">
    <property type="component" value="Unassembled WGS sequence"/>
</dbReference>
<proteinExistence type="predicted"/>